<dbReference type="OrthoDB" id="7876971at2"/>
<dbReference type="Pfam" id="PF13801">
    <property type="entry name" value="Metal_resist"/>
    <property type="match status" value="1"/>
</dbReference>
<reference evidence="2 3" key="1">
    <citation type="submission" date="2018-09" db="EMBL/GenBank/DDBJ databases">
        <title>Gemmobacter lutimaris sp. nov., a marine bacterium isolated from tidal flat.</title>
        <authorList>
            <person name="Lee D.W."/>
            <person name="Yoo Y."/>
            <person name="Kim J.-J."/>
            <person name="Kim B.S."/>
        </authorList>
    </citation>
    <scope>NUCLEOTIDE SEQUENCE [LARGE SCALE GENOMIC DNA]</scope>
    <source>
        <strain evidence="2 3">YJ-T1-11</strain>
    </source>
</reference>
<sequence length="173" mass="19726">MTTTPDAAPSETRRTRRWKLAFFASLAVNLMVAGIVGGALLKDPHDRRAEVRDLGFGPFTDALSDADRNALRKSFRERRPDFRAARVQMRADMSEMLSALRAEPFDPVRLSQAFDTQQARLADHLKLGQDLMRDRLAAMTDAERHAFADRLEQRITRLRPPRDERKGGQDDNH</sequence>
<proteinExistence type="predicted"/>
<dbReference type="InterPro" id="IPR025961">
    <property type="entry name" value="Metal_resist"/>
</dbReference>
<dbReference type="RefSeq" id="WP_119134877.1">
    <property type="nucleotide sequence ID" value="NZ_QXXQ01000005.1"/>
</dbReference>
<protein>
    <submittedName>
        <fullName evidence="2">Periplasmic heavy metal sensor</fullName>
    </submittedName>
</protein>
<keyword evidence="1" id="KW-1133">Transmembrane helix</keyword>
<evidence type="ECO:0000313" key="2">
    <source>
        <dbReference type="EMBL" id="RID91816.1"/>
    </source>
</evidence>
<keyword evidence="1" id="KW-0472">Membrane</keyword>
<keyword evidence="3" id="KW-1185">Reference proteome</keyword>
<keyword evidence="1" id="KW-0812">Transmembrane</keyword>
<feature type="transmembrane region" description="Helical" evidence="1">
    <location>
        <begin position="20"/>
        <end position="41"/>
    </location>
</feature>
<dbReference type="Proteomes" id="UP000266649">
    <property type="component" value="Unassembled WGS sequence"/>
</dbReference>
<organism evidence="2 3">
    <name type="scientific">Gemmobacter lutimaris</name>
    <dbReference type="NCBI Taxonomy" id="2306023"/>
    <lineage>
        <taxon>Bacteria</taxon>
        <taxon>Pseudomonadati</taxon>
        <taxon>Pseudomonadota</taxon>
        <taxon>Alphaproteobacteria</taxon>
        <taxon>Rhodobacterales</taxon>
        <taxon>Paracoccaceae</taxon>
        <taxon>Gemmobacter</taxon>
    </lineage>
</organism>
<evidence type="ECO:0000313" key="3">
    <source>
        <dbReference type="Proteomes" id="UP000266649"/>
    </source>
</evidence>
<dbReference type="EMBL" id="QXXQ01000005">
    <property type="protein sequence ID" value="RID91816.1"/>
    <property type="molecule type" value="Genomic_DNA"/>
</dbReference>
<comment type="caution">
    <text evidence="2">The sequence shown here is derived from an EMBL/GenBank/DDBJ whole genome shotgun (WGS) entry which is preliminary data.</text>
</comment>
<name>A0A398BXA3_9RHOB</name>
<evidence type="ECO:0000256" key="1">
    <source>
        <dbReference type="SAM" id="Phobius"/>
    </source>
</evidence>
<accession>A0A398BXA3</accession>
<gene>
    <name evidence="2" type="ORF">D2N39_11275</name>
</gene>
<dbReference type="AlphaFoldDB" id="A0A398BXA3"/>